<dbReference type="Gene3D" id="1.10.1040.10">
    <property type="entry name" value="N-(1-d-carboxylethyl)-l-norvaline Dehydrogenase, domain 2"/>
    <property type="match status" value="1"/>
</dbReference>
<evidence type="ECO:0000313" key="4">
    <source>
        <dbReference type="EMBL" id="ARF13283.1"/>
    </source>
</evidence>
<keyword evidence="1" id="KW-0560">Oxidoreductase</keyword>
<evidence type="ECO:0008006" key="6">
    <source>
        <dbReference type="Google" id="ProtNLM"/>
    </source>
</evidence>
<gene>
    <name evidence="4" type="ORF">SporoS204_03265</name>
</gene>
<dbReference type="SUPFAM" id="SSF48179">
    <property type="entry name" value="6-phosphogluconate dehydrogenase C-terminal domain-like"/>
    <property type="match status" value="1"/>
</dbReference>
<protein>
    <recommendedName>
        <fullName evidence="6">Opine dehydrogenase</fullName>
    </recommendedName>
</protein>
<evidence type="ECO:0000256" key="1">
    <source>
        <dbReference type="ARBA" id="ARBA00023002"/>
    </source>
</evidence>
<dbReference type="Pfam" id="PF01210">
    <property type="entry name" value="NAD_Gly3P_dh_N"/>
    <property type="match status" value="1"/>
</dbReference>
<dbReference type="Pfam" id="PF02317">
    <property type="entry name" value="Octopine_DH"/>
    <property type="match status" value="1"/>
</dbReference>
<dbReference type="PANTHER" id="PTHR38015">
    <property type="entry name" value="BLR6086 PROTEIN"/>
    <property type="match status" value="1"/>
</dbReference>
<dbReference type="SUPFAM" id="SSF51735">
    <property type="entry name" value="NAD(P)-binding Rossmann-fold domains"/>
    <property type="match status" value="1"/>
</dbReference>
<evidence type="ECO:0000259" key="2">
    <source>
        <dbReference type="Pfam" id="PF01210"/>
    </source>
</evidence>
<evidence type="ECO:0000313" key="5">
    <source>
        <dbReference type="Proteomes" id="UP000192486"/>
    </source>
</evidence>
<dbReference type="InterPro" id="IPR013328">
    <property type="entry name" value="6PGD_dom2"/>
</dbReference>
<dbReference type="InterPro" id="IPR036291">
    <property type="entry name" value="NAD(P)-bd_dom_sf"/>
</dbReference>
<dbReference type="Gene3D" id="3.40.50.720">
    <property type="entry name" value="NAD(P)-binding Rossmann-like Domain"/>
    <property type="match status" value="1"/>
</dbReference>
<feature type="domain" description="Opine dehydrogenase" evidence="3">
    <location>
        <begin position="186"/>
        <end position="327"/>
    </location>
</feature>
<dbReference type="InterPro" id="IPR051729">
    <property type="entry name" value="Opine/Lysopine_DH"/>
</dbReference>
<keyword evidence="5" id="KW-1185">Reference proteome</keyword>
<sequence>MNKTLKWTIIGGGNGGQTTAGHLGMMGFDVTIYDIFEETIEVIQEQGGVYLEDALTGFGTVSRATTNIEEALTGADIVFVTVPATAHASVATSCAPYLQDGQIVILNPAASFGSLIFRKILDDAGCTAEVTLGETNTLLYGCRIIKPGTTQVFGLKNRILTAALPATETDRVVAILQEAFPQFEACDSILVTSFDNTNPILHPATTLFNIGIIESEQEWRFYVDGFTPSIGKYVEKMDEERLAIGKALGLDLLSCLKQLEIEYDVFKETLAESVSSNPVYQDIGGQHTLETRYLTEDIPMGLIPFIELGNMLGLPTIHMQTAATMGQLLLGRSLMEDARTLKALGLEGMTVKEFLEFVQTGRK</sequence>
<dbReference type="InterPro" id="IPR011128">
    <property type="entry name" value="G3P_DH_NAD-dep_N"/>
</dbReference>
<evidence type="ECO:0000259" key="3">
    <source>
        <dbReference type="Pfam" id="PF02317"/>
    </source>
</evidence>
<dbReference type="PANTHER" id="PTHR38015:SF1">
    <property type="entry name" value="OPINE DEHYDROGENASE DOMAIN-CONTAINING PROTEIN"/>
    <property type="match status" value="1"/>
</dbReference>
<feature type="domain" description="Glycerol-3-phosphate dehydrogenase NAD-dependent N-terminal" evidence="2">
    <location>
        <begin position="8"/>
        <end position="105"/>
    </location>
</feature>
<reference evidence="4 5" key="1">
    <citation type="submission" date="2016-04" db="EMBL/GenBank/DDBJ databases">
        <title>Comparative Genomics and Epigenetics of Sporosarcina ureae.</title>
        <authorList>
            <person name="Oliver A.S."/>
            <person name="Cooper K.K."/>
        </authorList>
    </citation>
    <scope>NUCLEOTIDE SEQUENCE [LARGE SCALE GENOMIC DNA]</scope>
    <source>
        <strain evidence="4 5">S204</strain>
    </source>
</reference>
<dbReference type="InterPro" id="IPR008927">
    <property type="entry name" value="6-PGluconate_DH-like_C_sf"/>
</dbReference>
<dbReference type="InterPro" id="IPR003421">
    <property type="entry name" value="Opine_DH"/>
</dbReference>
<dbReference type="EMBL" id="CP015108">
    <property type="protein sequence ID" value="ARF13283.1"/>
    <property type="molecule type" value="Genomic_DNA"/>
</dbReference>
<proteinExistence type="predicted"/>
<dbReference type="RefSeq" id="WP_029052857.1">
    <property type="nucleotide sequence ID" value="NZ_CP015108.1"/>
</dbReference>
<organism evidence="4 5">
    <name type="scientific">Sporosarcina ureae</name>
    <dbReference type="NCBI Taxonomy" id="1571"/>
    <lineage>
        <taxon>Bacteria</taxon>
        <taxon>Bacillati</taxon>
        <taxon>Bacillota</taxon>
        <taxon>Bacilli</taxon>
        <taxon>Bacillales</taxon>
        <taxon>Caryophanaceae</taxon>
        <taxon>Sporosarcina</taxon>
    </lineage>
</organism>
<dbReference type="Proteomes" id="UP000192486">
    <property type="component" value="Chromosome"/>
</dbReference>
<name>A0ABN4YRC7_SPOUR</name>
<accession>A0ABN4YRC7</accession>